<keyword evidence="2" id="KW-0472">Membrane</keyword>
<dbReference type="EMBL" id="PEXQ01000007">
    <property type="protein sequence ID" value="PIU16576.1"/>
    <property type="molecule type" value="Genomic_DNA"/>
</dbReference>
<keyword evidence="2" id="KW-1133">Transmembrane helix</keyword>
<gene>
    <name evidence="3" type="ORF">COT20_00280</name>
</gene>
<comment type="caution">
    <text evidence="3">The sequence shown here is derived from an EMBL/GenBank/DDBJ whole genome shotgun (WGS) entry which is preliminary data.</text>
</comment>
<evidence type="ECO:0000313" key="4">
    <source>
        <dbReference type="Proteomes" id="UP000229784"/>
    </source>
</evidence>
<proteinExistence type="predicted"/>
<feature type="region of interest" description="Disordered" evidence="1">
    <location>
        <begin position="244"/>
        <end position="264"/>
    </location>
</feature>
<dbReference type="Proteomes" id="UP000229784">
    <property type="component" value="Unassembled WGS sequence"/>
</dbReference>
<protein>
    <submittedName>
        <fullName evidence="3">Uncharacterized protein</fullName>
    </submittedName>
</protein>
<accession>A0A2M6XVC6</accession>
<dbReference type="AlphaFoldDB" id="A0A2M6XVC6"/>
<feature type="transmembrane region" description="Helical" evidence="2">
    <location>
        <begin position="213"/>
        <end position="234"/>
    </location>
</feature>
<reference evidence="4" key="1">
    <citation type="submission" date="2017-09" db="EMBL/GenBank/DDBJ databases">
        <title>Depth-based differentiation of microbial function through sediment-hosted aquifers and enrichment of novel symbionts in the deep terrestrial subsurface.</title>
        <authorList>
            <person name="Probst A.J."/>
            <person name="Ladd B."/>
            <person name="Jarett J.K."/>
            <person name="Geller-Mcgrath D.E."/>
            <person name="Sieber C.M.K."/>
            <person name="Emerson J.B."/>
            <person name="Anantharaman K."/>
            <person name="Thomas B.C."/>
            <person name="Malmstrom R."/>
            <person name="Stieglmeier M."/>
            <person name="Klingl A."/>
            <person name="Woyke T."/>
            <person name="Ryan C.M."/>
            <person name="Banfield J.F."/>
        </authorList>
    </citation>
    <scope>NUCLEOTIDE SEQUENCE [LARGE SCALE GENOMIC DNA]</scope>
</reference>
<name>A0A2M6XVC6_9BACT</name>
<evidence type="ECO:0000256" key="2">
    <source>
        <dbReference type="SAM" id="Phobius"/>
    </source>
</evidence>
<organism evidence="3 4">
    <name type="scientific">bacterium (Candidatus Gribaldobacteria) CG08_land_8_20_14_0_20_39_15</name>
    <dbReference type="NCBI Taxonomy" id="2014273"/>
    <lineage>
        <taxon>Bacteria</taxon>
        <taxon>Candidatus Gribaldobacteria</taxon>
    </lineage>
</organism>
<evidence type="ECO:0000256" key="1">
    <source>
        <dbReference type="SAM" id="MobiDB-lite"/>
    </source>
</evidence>
<keyword evidence="2" id="KW-0812">Transmembrane</keyword>
<sequence>MLQVVAAIGKGAVQAGKVIGKGVAQAGKVIGKGVAQAGRAAGGTVSKGAAQTGSALSKGAVQGGGVVGKGTAQVGALSKGTKQFFKTKTQGAGQFFKKKALSKGEQFLKRRAFSKGVRQEQEEEASPEENFLSGAAKQFLKKQLWKLAIEIVPFVGDIVPTFCWIVYSELKVQEKQGGNGMGSPEGVMMITIAGLLDAAGWGCVALDALLGIGFIVSPVVALSGYAIIGCWKIFAGSTTKGPAKGPAKSVAPGQEDALSELNSKKNRTREENIRLVKARQIMQRKSIDVNETDPVLRAAYERASRGERVYDGTYENRNGLRFDNVKYY</sequence>
<evidence type="ECO:0000313" key="3">
    <source>
        <dbReference type="EMBL" id="PIU16576.1"/>
    </source>
</evidence>